<accession>A0A9N8WQL2</accession>
<dbReference type="AlphaFoldDB" id="A0A9N8WQL2"/>
<dbReference type="Gene3D" id="3.40.50.720">
    <property type="entry name" value="NAD(P)-binding Rossmann-like Domain"/>
    <property type="match status" value="1"/>
</dbReference>
<dbReference type="InterPro" id="IPR036291">
    <property type="entry name" value="NAD(P)-bd_dom_sf"/>
</dbReference>
<sequence>MTITSKKSRQPHKNNTIDVMIQPKYQMVLLTPTIIPNLMYNIDPDDYVPSTMRGKHILVLGATGGLGAQVVNQALEASYHVTALVQNDINLPFTRRQLRNPNLVIVVGSVLRREDLDKVIEHQDAVINCLGPKPLFASDIDVCSRSQTLVISSMKRFGVRRLIAVTSQGVTDDFNEDKIMKASCTIQPQITNGIQKLFENLFSGKILQDKAIQERIIKNNNSYIDWTIIRPGKLTNGQLTNEYMVNVKPNYNKVSRANVAHFILKELRSSEWVRKCVSVNSV</sequence>
<organism evidence="2 3">
    <name type="scientific">Dentiscutata erythropus</name>
    <dbReference type="NCBI Taxonomy" id="1348616"/>
    <lineage>
        <taxon>Eukaryota</taxon>
        <taxon>Fungi</taxon>
        <taxon>Fungi incertae sedis</taxon>
        <taxon>Mucoromycota</taxon>
        <taxon>Glomeromycotina</taxon>
        <taxon>Glomeromycetes</taxon>
        <taxon>Diversisporales</taxon>
        <taxon>Gigasporaceae</taxon>
        <taxon>Dentiscutata</taxon>
    </lineage>
</organism>
<feature type="domain" description="NAD(P)-binding" evidence="1">
    <location>
        <begin position="61"/>
        <end position="268"/>
    </location>
</feature>
<name>A0A9N8WQL2_9GLOM</name>
<dbReference type="OrthoDB" id="10254221at2759"/>
<gene>
    <name evidence="2" type="ORF">DERYTH_LOCUS2491</name>
</gene>
<dbReference type="InterPro" id="IPR016040">
    <property type="entry name" value="NAD(P)-bd_dom"/>
</dbReference>
<dbReference type="Pfam" id="PF13460">
    <property type="entry name" value="NAD_binding_10"/>
    <property type="match status" value="1"/>
</dbReference>
<keyword evidence="3" id="KW-1185">Reference proteome</keyword>
<evidence type="ECO:0000313" key="2">
    <source>
        <dbReference type="EMBL" id="CAG8492591.1"/>
    </source>
</evidence>
<reference evidence="2" key="1">
    <citation type="submission" date="2021-06" db="EMBL/GenBank/DDBJ databases">
        <authorList>
            <person name="Kallberg Y."/>
            <person name="Tangrot J."/>
            <person name="Rosling A."/>
        </authorList>
    </citation>
    <scope>NUCLEOTIDE SEQUENCE</scope>
    <source>
        <strain evidence="2">MA453B</strain>
    </source>
</reference>
<proteinExistence type="predicted"/>
<dbReference type="PANTHER" id="PTHR15020">
    <property type="entry name" value="FLAVIN REDUCTASE-RELATED"/>
    <property type="match status" value="1"/>
</dbReference>
<dbReference type="Proteomes" id="UP000789405">
    <property type="component" value="Unassembled WGS sequence"/>
</dbReference>
<dbReference type="PANTHER" id="PTHR15020:SF50">
    <property type="entry name" value="UPF0659 PROTEIN YMR090W"/>
    <property type="match status" value="1"/>
</dbReference>
<protein>
    <submittedName>
        <fullName evidence="2">16273_t:CDS:1</fullName>
    </submittedName>
</protein>
<comment type="caution">
    <text evidence="2">The sequence shown here is derived from an EMBL/GenBank/DDBJ whole genome shotgun (WGS) entry which is preliminary data.</text>
</comment>
<evidence type="ECO:0000259" key="1">
    <source>
        <dbReference type="Pfam" id="PF13460"/>
    </source>
</evidence>
<dbReference type="SUPFAM" id="SSF51735">
    <property type="entry name" value="NAD(P)-binding Rossmann-fold domains"/>
    <property type="match status" value="1"/>
</dbReference>
<evidence type="ECO:0000313" key="3">
    <source>
        <dbReference type="Proteomes" id="UP000789405"/>
    </source>
</evidence>
<dbReference type="EMBL" id="CAJVPY010000800">
    <property type="protein sequence ID" value="CAG8492591.1"/>
    <property type="molecule type" value="Genomic_DNA"/>
</dbReference>